<dbReference type="Gene3D" id="3.30.360.50">
    <property type="entry name" value="S-adenosylmethionine decarboxylase"/>
    <property type="match status" value="1"/>
</dbReference>
<dbReference type="PANTHER" id="PTHR11570">
    <property type="entry name" value="S-ADENOSYLMETHIONINE DECARBOXYLASE"/>
    <property type="match status" value="1"/>
</dbReference>
<evidence type="ECO:0000256" key="2">
    <source>
        <dbReference type="ARBA" id="ARBA00008466"/>
    </source>
</evidence>
<dbReference type="PROSITE" id="PS01336">
    <property type="entry name" value="ADOMETDC"/>
    <property type="match status" value="1"/>
</dbReference>
<dbReference type="EMBL" id="MVBO01000234">
    <property type="protein sequence ID" value="OZJ01811.1"/>
    <property type="molecule type" value="Genomic_DNA"/>
</dbReference>
<dbReference type="UniPathway" id="UPA00331">
    <property type="reaction ID" value="UER00451"/>
</dbReference>
<comment type="similarity">
    <text evidence="2">Belongs to the eukaryotic AdoMetDC family.</text>
</comment>
<comment type="pathway">
    <text evidence="1">Amine and polyamine biosynthesis; S-adenosylmethioninamine biosynthesis; S-adenosylmethioninamine from S-adenosyl-L-methionine: step 1/1.</text>
</comment>
<dbReference type="PANTHER" id="PTHR11570:SF0">
    <property type="entry name" value="S-ADENOSYLMETHIONINE DECARBOXYLASE PROENZYME"/>
    <property type="match status" value="1"/>
</dbReference>
<evidence type="ECO:0000256" key="5">
    <source>
        <dbReference type="SAM" id="MobiDB-lite"/>
    </source>
</evidence>
<dbReference type="SUPFAM" id="SSF56276">
    <property type="entry name" value="S-adenosylmethionine decarboxylase"/>
    <property type="match status" value="1"/>
</dbReference>
<dbReference type="Gene3D" id="3.60.90.10">
    <property type="entry name" value="S-adenosylmethionine decarboxylase"/>
    <property type="match status" value="1"/>
</dbReference>
<comment type="caution">
    <text evidence="6">The sequence shown here is derived from an EMBL/GenBank/DDBJ whole genome shotgun (WGS) entry which is preliminary data.</text>
</comment>
<evidence type="ECO:0000313" key="7">
    <source>
        <dbReference type="Proteomes" id="UP000242875"/>
    </source>
</evidence>
<organism evidence="6 7">
    <name type="scientific">Bifiguratus adelaidae</name>
    <dbReference type="NCBI Taxonomy" id="1938954"/>
    <lineage>
        <taxon>Eukaryota</taxon>
        <taxon>Fungi</taxon>
        <taxon>Fungi incertae sedis</taxon>
        <taxon>Mucoromycota</taxon>
        <taxon>Mucoromycotina</taxon>
        <taxon>Endogonomycetes</taxon>
        <taxon>Endogonales</taxon>
        <taxon>Endogonales incertae sedis</taxon>
        <taxon>Bifiguratus</taxon>
    </lineage>
</organism>
<evidence type="ECO:0000256" key="1">
    <source>
        <dbReference type="ARBA" id="ARBA00004911"/>
    </source>
</evidence>
<keyword evidence="7" id="KW-1185">Reference proteome</keyword>
<dbReference type="InterPro" id="IPR016067">
    <property type="entry name" value="S-AdoMet_deCO2ase_core"/>
</dbReference>
<reference evidence="6 7" key="1">
    <citation type="journal article" date="2017" name="Mycologia">
        <title>Bifiguratus adelaidae, gen. et sp. nov., a new member of Mucoromycotina in endophytic and soil-dwelling habitats.</title>
        <authorList>
            <person name="Torres-Cruz T.J."/>
            <person name="Billingsley Tobias T.L."/>
            <person name="Almatruk M."/>
            <person name="Hesse C."/>
            <person name="Kuske C.R."/>
            <person name="Desiro A."/>
            <person name="Benucci G.M."/>
            <person name="Bonito G."/>
            <person name="Stajich J.E."/>
            <person name="Dunlap C."/>
            <person name="Arnold A.E."/>
            <person name="Porras-Alfaro A."/>
        </authorList>
    </citation>
    <scope>NUCLEOTIDE SEQUENCE [LARGE SCALE GENOMIC DNA]</scope>
    <source>
        <strain evidence="6 7">AZ0501</strain>
    </source>
</reference>
<dbReference type="Proteomes" id="UP000242875">
    <property type="component" value="Unassembled WGS sequence"/>
</dbReference>
<keyword evidence="3" id="KW-0745">Spermidine biosynthesis</keyword>
<dbReference type="InterPro" id="IPR048283">
    <property type="entry name" value="AdoMetDC-like"/>
</dbReference>
<dbReference type="Pfam" id="PF01536">
    <property type="entry name" value="SAM_decarbox"/>
    <property type="match status" value="1"/>
</dbReference>
<name>A0A261XTY1_9FUNG</name>
<evidence type="ECO:0000256" key="4">
    <source>
        <dbReference type="ARBA" id="ARBA00023115"/>
    </source>
</evidence>
<dbReference type="GO" id="GO:0008295">
    <property type="term" value="P:spermidine biosynthetic process"/>
    <property type="evidence" value="ECO:0007669"/>
    <property type="project" value="UniProtKB-KW"/>
</dbReference>
<keyword evidence="4" id="KW-0620">Polyamine biosynthesis</keyword>
<dbReference type="AlphaFoldDB" id="A0A261XTY1"/>
<protein>
    <submittedName>
        <fullName evidence="6">Uncharacterized protein</fullName>
    </submittedName>
</protein>
<sequence length="532" mass="59772">MQVTDSSNVPLAGSNYSAEAGCFEGPEKLLEIWFSKCPTFIPPCSRRASVEYSAPQDDLSSLSLQDSVVVEDAHFYDKPASMERRASSVNGNGDSAVWDCNDTLLYDTRGTGLRKIDRAIWEDMLSIVKCTVLSVIGNESCDAYLLSESSMFIYPHKLILKTCGTTTLLAALPRILQIGKSMCGFEKIYRVFYSRKCYMFPHKQIGMHRKWKDEVAWLDEHFEDGSAYKVGKLNGDHWYLYLTGPAIVDDVLDGDYEVIKPFDSDEETSHEESYPATPKSMDGDTPLNTSPSMATIRAKAEAYRRSLNDQTVEILMTKLNPEAMRRFYQQGDEESGSKGGRRVDQETGIDKLYPNAMLDSFLFEPCGYSSNALLLDGYFTIHVTPEDICSYASFETTIPVEETHTHPVESIHAPGPAPRKTPLQNLITQVTNIFQPGAFSVTCFKSHPTSKAGHPARSSYTEDDLMAMSMGVVLPADGKPTVDNEVVREELRYETQSRLVKNMGIIEGYKRTDRILYEFEGYDFTFAHYKRA</sequence>
<dbReference type="GO" id="GO:0006597">
    <property type="term" value="P:spermine biosynthetic process"/>
    <property type="evidence" value="ECO:0007669"/>
    <property type="project" value="TreeGrafter"/>
</dbReference>
<dbReference type="GO" id="GO:0004014">
    <property type="term" value="F:adenosylmethionine decarboxylase activity"/>
    <property type="evidence" value="ECO:0007669"/>
    <property type="project" value="InterPro"/>
</dbReference>
<dbReference type="OrthoDB" id="1068353at2759"/>
<evidence type="ECO:0000256" key="3">
    <source>
        <dbReference type="ARBA" id="ARBA00023066"/>
    </source>
</evidence>
<proteinExistence type="inferred from homology"/>
<dbReference type="InterPro" id="IPR018166">
    <property type="entry name" value="S-AdoMet_deCO2ase_CS"/>
</dbReference>
<feature type="region of interest" description="Disordered" evidence="5">
    <location>
        <begin position="262"/>
        <end position="291"/>
    </location>
</feature>
<gene>
    <name evidence="6" type="ORF">BZG36_05166</name>
</gene>
<evidence type="ECO:0000313" key="6">
    <source>
        <dbReference type="EMBL" id="OZJ01811.1"/>
    </source>
</evidence>
<accession>A0A261XTY1</accession>
<dbReference type="GO" id="GO:0005829">
    <property type="term" value="C:cytosol"/>
    <property type="evidence" value="ECO:0007669"/>
    <property type="project" value="TreeGrafter"/>
</dbReference>